<evidence type="ECO:0000256" key="1">
    <source>
        <dbReference type="SAM" id="MobiDB-lite"/>
    </source>
</evidence>
<dbReference type="InterPro" id="IPR019060">
    <property type="entry name" value="DUF2382"/>
</dbReference>
<dbReference type="STRING" id="1770053.SAMN05216551_10441"/>
<dbReference type="Proteomes" id="UP000243719">
    <property type="component" value="Unassembled WGS sequence"/>
</dbReference>
<evidence type="ECO:0000313" key="3">
    <source>
        <dbReference type="EMBL" id="SDV47970.1"/>
    </source>
</evidence>
<dbReference type="Pfam" id="PF09557">
    <property type="entry name" value="DUF2382"/>
    <property type="match status" value="1"/>
</dbReference>
<feature type="domain" description="DUF2382" evidence="2">
    <location>
        <begin position="31"/>
        <end position="141"/>
    </location>
</feature>
<sequence length="170" mass="19156">MSISKPANATPTPPAATADAQWLATAEPVVLPLVEEVLEVGKVKIEKEGMRFRKVEETHYTEVQVSCEAQTYDIQRVTVNQPVAAKFEAYHDGDVLVVPVFEYVPVTEMRLMLKEEVRIAKRTERFDRVEPVQWKRERVEVQRRAAPDQPWTDVNEAGTTAATAQPPDVA</sequence>
<dbReference type="AlphaFoldDB" id="A0A1H2PN22"/>
<evidence type="ECO:0000313" key="4">
    <source>
        <dbReference type="Proteomes" id="UP000243719"/>
    </source>
</evidence>
<protein>
    <recommendedName>
        <fullName evidence="2">DUF2382 domain-containing protein</fullName>
    </recommendedName>
</protein>
<keyword evidence="4" id="KW-1185">Reference proteome</keyword>
<feature type="region of interest" description="Disordered" evidence="1">
    <location>
        <begin position="141"/>
        <end position="170"/>
    </location>
</feature>
<name>A0A1H2PN22_9BURK</name>
<dbReference type="EMBL" id="FNLO01000004">
    <property type="protein sequence ID" value="SDV47970.1"/>
    <property type="molecule type" value="Genomic_DNA"/>
</dbReference>
<gene>
    <name evidence="3" type="ORF">SAMN05216551_10441</name>
</gene>
<organism evidence="3 4">
    <name type="scientific">Chitinasiproducens palmae</name>
    <dbReference type="NCBI Taxonomy" id="1770053"/>
    <lineage>
        <taxon>Bacteria</taxon>
        <taxon>Pseudomonadati</taxon>
        <taxon>Pseudomonadota</taxon>
        <taxon>Betaproteobacteria</taxon>
        <taxon>Burkholderiales</taxon>
        <taxon>Burkholderiaceae</taxon>
        <taxon>Chitinasiproducens</taxon>
    </lineage>
</organism>
<accession>A0A1H2PN22</accession>
<reference evidence="4" key="1">
    <citation type="submission" date="2016-09" db="EMBL/GenBank/DDBJ databases">
        <authorList>
            <person name="Varghese N."/>
            <person name="Submissions S."/>
        </authorList>
    </citation>
    <scope>NUCLEOTIDE SEQUENCE [LARGE SCALE GENOMIC DNA]</scope>
    <source>
        <strain evidence="4">JS23</strain>
    </source>
</reference>
<dbReference type="OrthoDB" id="8757728at2"/>
<dbReference type="RefSeq" id="WP_091906796.1">
    <property type="nucleotide sequence ID" value="NZ_FNLO01000004.1"/>
</dbReference>
<proteinExistence type="predicted"/>
<evidence type="ECO:0000259" key="2">
    <source>
        <dbReference type="Pfam" id="PF09557"/>
    </source>
</evidence>